<dbReference type="EMBL" id="UOFS01000019">
    <property type="protein sequence ID" value="VAW94716.1"/>
    <property type="molecule type" value="Genomic_DNA"/>
</dbReference>
<organism evidence="1">
    <name type="scientific">hydrothermal vent metagenome</name>
    <dbReference type="NCBI Taxonomy" id="652676"/>
    <lineage>
        <taxon>unclassified sequences</taxon>
        <taxon>metagenomes</taxon>
        <taxon>ecological metagenomes</taxon>
    </lineage>
</organism>
<proteinExistence type="predicted"/>
<dbReference type="AlphaFoldDB" id="A0A3B1APW4"/>
<name>A0A3B1APW4_9ZZZZ</name>
<evidence type="ECO:0000313" key="1">
    <source>
        <dbReference type="EMBL" id="VAW94716.1"/>
    </source>
</evidence>
<accession>A0A3B1APW4</accession>
<gene>
    <name evidence="1" type="ORF">MNBD_GAMMA22-1614</name>
</gene>
<sequence>MGLPSLINVCFSLKNLKDVISYISLQTVERAMKITSIFLIIYVVLHSIELPVF</sequence>
<protein>
    <submittedName>
        <fullName evidence="1">Uncharacterized protein</fullName>
    </submittedName>
</protein>
<reference evidence="1" key="1">
    <citation type="submission" date="2018-06" db="EMBL/GenBank/DDBJ databases">
        <authorList>
            <person name="Zhirakovskaya E."/>
        </authorList>
    </citation>
    <scope>NUCLEOTIDE SEQUENCE</scope>
</reference>